<feature type="compositionally biased region" description="Low complexity" evidence="9">
    <location>
        <begin position="373"/>
        <end position="403"/>
    </location>
</feature>
<feature type="compositionally biased region" description="Low complexity" evidence="9">
    <location>
        <begin position="151"/>
        <end position="178"/>
    </location>
</feature>
<evidence type="ECO:0000256" key="6">
    <source>
        <dbReference type="ARBA" id="ARBA00041324"/>
    </source>
</evidence>
<feature type="domain" description="Formyl transferase N-terminal" evidence="10">
    <location>
        <begin position="556"/>
        <end position="638"/>
    </location>
</feature>
<gene>
    <name evidence="11" type="primary">ade5</name>
    <name evidence="11" type="ORF">OC846_003085</name>
</gene>
<dbReference type="InterPro" id="IPR001555">
    <property type="entry name" value="GART_AS"/>
</dbReference>
<dbReference type="EMBL" id="JAPDMZ010000069">
    <property type="protein sequence ID" value="KAK0552001.1"/>
    <property type="molecule type" value="Genomic_DNA"/>
</dbReference>
<evidence type="ECO:0000256" key="8">
    <source>
        <dbReference type="ARBA" id="ARBA00047664"/>
    </source>
</evidence>
<reference evidence="11" key="1">
    <citation type="journal article" date="2023" name="PhytoFront">
        <title>Draft Genome Resources of Seven Strains of Tilletia horrida, Causal Agent of Kernel Smut of Rice.</title>
        <authorList>
            <person name="Khanal S."/>
            <person name="Antony Babu S."/>
            <person name="Zhou X.G."/>
        </authorList>
    </citation>
    <scope>NUCLEOTIDE SEQUENCE</scope>
    <source>
        <strain evidence="11">TX6</strain>
    </source>
</reference>
<comment type="similarity">
    <text evidence="5">Belongs to the GART family.</text>
</comment>
<evidence type="ECO:0000313" key="12">
    <source>
        <dbReference type="Proteomes" id="UP001176517"/>
    </source>
</evidence>
<evidence type="ECO:0000313" key="11">
    <source>
        <dbReference type="EMBL" id="KAK0552001.1"/>
    </source>
</evidence>
<dbReference type="Gene3D" id="3.40.50.170">
    <property type="entry name" value="Formyl transferase, N-terminal domain"/>
    <property type="match status" value="1"/>
</dbReference>
<evidence type="ECO:0000256" key="1">
    <source>
        <dbReference type="ARBA" id="ARBA00005054"/>
    </source>
</evidence>
<dbReference type="Proteomes" id="UP001176517">
    <property type="component" value="Unassembled WGS sequence"/>
</dbReference>
<feature type="compositionally biased region" description="Low complexity" evidence="9">
    <location>
        <begin position="123"/>
        <end position="136"/>
    </location>
</feature>
<dbReference type="SUPFAM" id="SSF53328">
    <property type="entry name" value="Formyltransferase"/>
    <property type="match status" value="1"/>
</dbReference>
<dbReference type="PANTHER" id="PTHR43369:SF2">
    <property type="entry name" value="PHOSPHORIBOSYLGLYCINAMIDE FORMYLTRANSFERASE"/>
    <property type="match status" value="1"/>
</dbReference>
<dbReference type="PROSITE" id="PS00373">
    <property type="entry name" value="GART"/>
    <property type="match status" value="1"/>
</dbReference>
<name>A0AAN6GVL6_9BASI</name>
<comment type="catalytic activity">
    <reaction evidence="8">
        <text>N(1)-(5-phospho-beta-D-ribosyl)glycinamide + (6R)-10-formyltetrahydrofolate = N(2)-formyl-N(1)-(5-phospho-beta-D-ribosyl)glycinamide + (6S)-5,6,7,8-tetrahydrofolate + H(+)</text>
        <dbReference type="Rhea" id="RHEA:15053"/>
        <dbReference type="ChEBI" id="CHEBI:15378"/>
        <dbReference type="ChEBI" id="CHEBI:57453"/>
        <dbReference type="ChEBI" id="CHEBI:143788"/>
        <dbReference type="ChEBI" id="CHEBI:147286"/>
        <dbReference type="ChEBI" id="CHEBI:195366"/>
        <dbReference type="EC" id="2.1.2.2"/>
    </reaction>
</comment>
<dbReference type="EC" id="2.1.2.2" evidence="2"/>
<dbReference type="GO" id="GO:0005737">
    <property type="term" value="C:cytoplasm"/>
    <property type="evidence" value="ECO:0007669"/>
    <property type="project" value="TreeGrafter"/>
</dbReference>
<sequence>MASSPPKGQNFINNNPKAPNVLNRYGGQAGPTGATFAPTSGASPVSLANFIGGRTAGPRLGKLQGDGRSAPPEAETFFRDYPAAGTSPNRRGIALPGLASPPGPALNNGSKPLADFLAARAQSSGNNSSSTSLPSTAVPGRVSPIKDSVLPSSASARTFGSSAASATSATSDPVTPASVPSSYQGSSRFRGSQPVSVSSSNLGLARGPSQTKSASASEIVSPSQTTSSKLGSPAIASNNFVPSASPPKRSWTASDTFRQQPSSQPQQTQMSAPDKFPTASLTRLGAKGMVGQRVQEAQNRNQQLASSNTDTPASRANTSQSTSGIAALRDRWAQESAAPASAAAAAASVVSPPSLARNPLPRPPSPEKSAYMVPQASVPASTSATAAPKQDVVPVQQQGQQTSVKKEVEPAHGRRSTTGKRILVLISGSGTNLQALIDATIPALQSADQPHIPDAQIVGVISNRKAAFGLQRARTADPPIPAQVFSLKSFKDDHQGQGREEYDEALARVVLGFAPDLIVLAGFMHIVSPRFLNVLSEHATLIARRAGGGAASKVGPVPIINLHPALPGQFDGANAIDRAWAAYEAGEIEQTGVMIHEVIAEVDRGAPILVETIDMLDLNSLEELEAKTHAVEHRLIVQGARKVLESVW</sequence>
<evidence type="ECO:0000259" key="10">
    <source>
        <dbReference type="Pfam" id="PF00551"/>
    </source>
</evidence>
<evidence type="ECO:0000256" key="4">
    <source>
        <dbReference type="ARBA" id="ARBA00022755"/>
    </source>
</evidence>
<dbReference type="AlphaFoldDB" id="A0AAN6GVL6"/>
<proteinExistence type="inferred from homology"/>
<dbReference type="CDD" id="cd08645">
    <property type="entry name" value="FMT_core_GART"/>
    <property type="match status" value="1"/>
</dbReference>
<feature type="compositionally biased region" description="Polar residues" evidence="9">
    <location>
        <begin position="295"/>
        <end position="324"/>
    </location>
</feature>
<evidence type="ECO:0000256" key="9">
    <source>
        <dbReference type="SAM" id="MobiDB-lite"/>
    </source>
</evidence>
<dbReference type="InterPro" id="IPR004607">
    <property type="entry name" value="GART"/>
</dbReference>
<feature type="compositionally biased region" description="Low complexity" evidence="9">
    <location>
        <begin position="259"/>
        <end position="273"/>
    </location>
</feature>
<comment type="pathway">
    <text evidence="1">Purine metabolism; IMP biosynthesis via de novo pathway; N(2)-formyl-N(1)-(5-phospho-D-ribosyl)glycinamide from N(1)-(5-phospho-D-ribosyl)glycinamide (10-formyl THF route): step 1/1.</text>
</comment>
<feature type="region of interest" description="Disordered" evidence="9">
    <location>
        <begin position="1"/>
        <end position="40"/>
    </location>
</feature>
<dbReference type="InterPro" id="IPR036477">
    <property type="entry name" value="Formyl_transf_N_sf"/>
</dbReference>
<comment type="caution">
    <text evidence="11">The sequence shown here is derived from an EMBL/GenBank/DDBJ whole genome shotgun (WGS) entry which is preliminary data.</text>
</comment>
<feature type="domain" description="Formyl transferase N-terminal" evidence="10">
    <location>
        <begin position="420"/>
        <end position="536"/>
    </location>
</feature>
<feature type="compositionally biased region" description="Polar residues" evidence="9">
    <location>
        <begin position="179"/>
        <end position="242"/>
    </location>
</feature>
<dbReference type="GO" id="GO:0006189">
    <property type="term" value="P:'de novo' IMP biosynthetic process"/>
    <property type="evidence" value="ECO:0007669"/>
    <property type="project" value="InterPro"/>
</dbReference>
<organism evidence="11 12">
    <name type="scientific">Tilletia horrida</name>
    <dbReference type="NCBI Taxonomy" id="155126"/>
    <lineage>
        <taxon>Eukaryota</taxon>
        <taxon>Fungi</taxon>
        <taxon>Dikarya</taxon>
        <taxon>Basidiomycota</taxon>
        <taxon>Ustilaginomycotina</taxon>
        <taxon>Exobasidiomycetes</taxon>
        <taxon>Tilletiales</taxon>
        <taxon>Tilletiaceae</taxon>
        <taxon>Tilletia</taxon>
    </lineage>
</organism>
<feature type="region of interest" description="Disordered" evidence="9">
    <location>
        <begin position="53"/>
        <end position="324"/>
    </location>
</feature>
<evidence type="ECO:0000256" key="7">
    <source>
        <dbReference type="ARBA" id="ARBA00041682"/>
    </source>
</evidence>
<feature type="compositionally biased region" description="Polar residues" evidence="9">
    <location>
        <begin position="1"/>
        <end position="17"/>
    </location>
</feature>
<feature type="region of interest" description="Disordered" evidence="9">
    <location>
        <begin position="348"/>
        <end position="414"/>
    </location>
</feature>
<dbReference type="PANTHER" id="PTHR43369">
    <property type="entry name" value="PHOSPHORIBOSYLGLYCINAMIDE FORMYLTRANSFERASE"/>
    <property type="match status" value="1"/>
</dbReference>
<keyword evidence="12" id="KW-1185">Reference proteome</keyword>
<evidence type="ECO:0000256" key="2">
    <source>
        <dbReference type="ARBA" id="ARBA00012254"/>
    </source>
</evidence>
<evidence type="ECO:0000256" key="3">
    <source>
        <dbReference type="ARBA" id="ARBA00022679"/>
    </source>
</evidence>
<dbReference type="InterPro" id="IPR002376">
    <property type="entry name" value="Formyl_transf_N"/>
</dbReference>
<keyword evidence="4" id="KW-0658">Purine biosynthesis</keyword>
<dbReference type="Pfam" id="PF00551">
    <property type="entry name" value="Formyl_trans_N"/>
    <property type="match status" value="2"/>
</dbReference>
<accession>A0AAN6GVL6</accession>
<evidence type="ECO:0000256" key="5">
    <source>
        <dbReference type="ARBA" id="ARBA00038440"/>
    </source>
</evidence>
<protein>
    <recommendedName>
        <fullName evidence="2">phosphoribosylglycinamide formyltransferase 1</fullName>
        <ecNumber evidence="2">2.1.2.2</ecNumber>
    </recommendedName>
    <alternativeName>
        <fullName evidence="7">5'-phosphoribosylglycinamide transformylase</fullName>
    </alternativeName>
    <alternativeName>
        <fullName evidence="6">GAR transformylase</fullName>
    </alternativeName>
</protein>
<dbReference type="GO" id="GO:0004644">
    <property type="term" value="F:phosphoribosylglycinamide formyltransferase activity"/>
    <property type="evidence" value="ECO:0007669"/>
    <property type="project" value="UniProtKB-EC"/>
</dbReference>
<dbReference type="HAMAP" id="MF_01930">
    <property type="entry name" value="PurN"/>
    <property type="match status" value="1"/>
</dbReference>
<keyword evidence="3 11" id="KW-0808">Transferase</keyword>